<keyword evidence="4" id="KW-0732">Signal</keyword>
<dbReference type="Pfam" id="PF02931">
    <property type="entry name" value="Neur_chan_LBD"/>
    <property type="match status" value="1"/>
</dbReference>
<keyword evidence="14 20" id="KW-0407">Ion channel</keyword>
<evidence type="ECO:0000256" key="4">
    <source>
        <dbReference type="ARBA" id="ARBA00022729"/>
    </source>
</evidence>
<dbReference type="OrthoDB" id="6097796at2759"/>
<evidence type="ECO:0000256" key="5">
    <source>
        <dbReference type="ARBA" id="ARBA00022989"/>
    </source>
</evidence>
<keyword evidence="5 20" id="KW-1133">Transmembrane helix</keyword>
<comment type="similarity">
    <text evidence="20">Belongs to the ligand-gated ion channel (TC 1.A.9) family.</text>
</comment>
<name>A0A3N0YUA6_ANAGA</name>
<evidence type="ECO:0000256" key="17">
    <source>
        <dbReference type="ARBA" id="ARBA00036239"/>
    </source>
</evidence>
<evidence type="ECO:0000256" key="14">
    <source>
        <dbReference type="ARBA" id="ARBA00023303"/>
    </source>
</evidence>
<dbReference type="PANTHER" id="PTHR18945">
    <property type="entry name" value="NEUROTRANSMITTER GATED ION CHANNEL"/>
    <property type="match status" value="1"/>
</dbReference>
<sequence length="496" mass="55563">MRLSLWLHLGPPGPCLHCGPSALGLFRAASSLRLNFYQPSLCRRSASATDFRVSCCTSTLHPFSSNSVAPICRFPHPRHASIIRWVSAAGNCSYKELIEHLGLDKSDIQMTSLRPVRNWTTPTIVFMNLLVTSITEVNEKAQSISTQITVTHGWYNEFTVWNRNDFCGIFLCSVKKDMIWTPDISIIESIKTEFATTESQYVQLQDQGIIVTSNTLAVTTACKMNLNQFPFDVQSCNFTLQSPIHSSRELMIKPFSDASFLTLSSKKAFQTQGEWELLSINISKGNASTLGEEQNQLIYTITMKRKPFLYVINFLMPVFYFLVLDLASFFIDSSGGEKLSFKVTLLLAISVLLLLLKDMLPSTANDVPLIGIYCVVIFTLMAISVLEAIFVNFLMAKGNQTDSGAPVVCASALSDTVKDTNGPSDSIGDHNEERPYTLNALKQILMEFQAAAHQNQQERKPLCWTRVATIIDVIFFVLYITTVIVFLVLLFKDWFL</sequence>
<keyword evidence="8 20" id="KW-0472">Membrane</keyword>
<dbReference type="GO" id="GO:0004888">
    <property type="term" value="F:transmembrane signaling receptor activity"/>
    <property type="evidence" value="ECO:0007669"/>
    <property type="project" value="InterPro"/>
</dbReference>
<keyword evidence="3 20" id="KW-0812">Transmembrane</keyword>
<protein>
    <submittedName>
        <fullName evidence="23">5-hydroxytryptamine receptor 3A</fullName>
    </submittedName>
</protein>
<evidence type="ECO:0000256" key="19">
    <source>
        <dbReference type="ARBA" id="ARBA00037540"/>
    </source>
</evidence>
<keyword evidence="1 20" id="KW-0813">Transport</keyword>
<dbReference type="Proteomes" id="UP000281406">
    <property type="component" value="Unassembled WGS sequence"/>
</dbReference>
<evidence type="ECO:0000256" key="1">
    <source>
        <dbReference type="ARBA" id="ARBA00022448"/>
    </source>
</evidence>
<comment type="caution">
    <text evidence="23">The sequence shown here is derived from an EMBL/GenBank/DDBJ whole genome shotgun (WGS) entry which is preliminary data.</text>
</comment>
<dbReference type="GO" id="GO:0045211">
    <property type="term" value="C:postsynaptic membrane"/>
    <property type="evidence" value="ECO:0007669"/>
    <property type="project" value="UniProtKB-SubCell"/>
</dbReference>
<dbReference type="SUPFAM" id="SSF63712">
    <property type="entry name" value="Nicotinic receptor ligand binding domain-like"/>
    <property type="match status" value="1"/>
</dbReference>
<dbReference type="InterPro" id="IPR006029">
    <property type="entry name" value="Neurotrans-gated_channel_TM"/>
</dbReference>
<evidence type="ECO:0000256" key="16">
    <source>
        <dbReference type="ARBA" id="ARBA00034430"/>
    </source>
</evidence>
<proteinExistence type="inferred from homology"/>
<keyword evidence="10 23" id="KW-0675">Receptor</keyword>
<evidence type="ECO:0000256" key="6">
    <source>
        <dbReference type="ARBA" id="ARBA00023018"/>
    </source>
</evidence>
<dbReference type="EMBL" id="RJVU01026436">
    <property type="protein sequence ID" value="ROL49783.1"/>
    <property type="molecule type" value="Genomic_DNA"/>
</dbReference>
<evidence type="ECO:0000256" key="2">
    <source>
        <dbReference type="ARBA" id="ARBA00022475"/>
    </source>
</evidence>
<evidence type="ECO:0000313" key="24">
    <source>
        <dbReference type="Proteomes" id="UP000281406"/>
    </source>
</evidence>
<comment type="catalytic activity">
    <reaction evidence="17">
        <text>Na(+)(in) = Na(+)(out)</text>
        <dbReference type="Rhea" id="RHEA:34963"/>
        <dbReference type="ChEBI" id="CHEBI:29101"/>
    </reaction>
</comment>
<feature type="transmembrane region" description="Helical" evidence="20">
    <location>
        <begin position="467"/>
        <end position="491"/>
    </location>
</feature>
<evidence type="ECO:0000256" key="18">
    <source>
        <dbReference type="ARBA" id="ARBA00036634"/>
    </source>
</evidence>
<keyword evidence="6" id="KW-0770">Synapse</keyword>
<keyword evidence="12" id="KW-0628">Postsynaptic cell membrane</keyword>
<dbReference type="FunFam" id="2.70.170.10:FF:000017">
    <property type="entry name" value="5-hydroxytryptamine receptor 3A"/>
    <property type="match status" value="1"/>
</dbReference>
<organism evidence="23 24">
    <name type="scientific">Anabarilius grahami</name>
    <name type="common">Kanglang fish</name>
    <name type="synonym">Barilius grahami</name>
    <dbReference type="NCBI Taxonomy" id="495550"/>
    <lineage>
        <taxon>Eukaryota</taxon>
        <taxon>Metazoa</taxon>
        <taxon>Chordata</taxon>
        <taxon>Craniata</taxon>
        <taxon>Vertebrata</taxon>
        <taxon>Euteleostomi</taxon>
        <taxon>Actinopterygii</taxon>
        <taxon>Neopterygii</taxon>
        <taxon>Teleostei</taxon>
        <taxon>Ostariophysi</taxon>
        <taxon>Cypriniformes</taxon>
        <taxon>Xenocyprididae</taxon>
        <taxon>Xenocypridinae</taxon>
        <taxon>Xenocypridinae incertae sedis</taxon>
        <taxon>Anabarilius</taxon>
    </lineage>
</organism>
<keyword evidence="13" id="KW-1071">Ligand-gated ion channel</keyword>
<keyword evidence="9" id="KW-1015">Disulfide bond</keyword>
<keyword evidence="2" id="KW-1003">Cell membrane</keyword>
<keyword evidence="7 20" id="KW-0406">Ion transport</keyword>
<dbReference type="Gene3D" id="2.70.170.10">
    <property type="entry name" value="Neurotransmitter-gated ion-channel ligand-binding domain"/>
    <property type="match status" value="1"/>
</dbReference>
<feature type="domain" description="Neurotransmitter-gated ion-channel ligand-binding" evidence="21">
    <location>
        <begin position="111"/>
        <end position="307"/>
    </location>
</feature>
<comment type="subcellular location">
    <subcellularLocation>
        <location evidence="15">Postsynaptic cell membrane</location>
        <topology evidence="15">Multi-pass membrane protein</topology>
    </subcellularLocation>
</comment>
<evidence type="ECO:0000256" key="15">
    <source>
        <dbReference type="ARBA" id="ARBA00034104"/>
    </source>
</evidence>
<comment type="function">
    <text evidence="19">Forms serotonin (5-hydroxytryptamine/5-HT3)-activated cation-selective channel complexes, which when activated cause fast, depolarizing responses in neurons.</text>
</comment>
<dbReference type="AlphaFoldDB" id="A0A3N0YUA6"/>
<evidence type="ECO:0000256" key="7">
    <source>
        <dbReference type="ARBA" id="ARBA00023065"/>
    </source>
</evidence>
<evidence type="ECO:0000256" key="3">
    <source>
        <dbReference type="ARBA" id="ARBA00022692"/>
    </source>
</evidence>
<evidence type="ECO:0000256" key="9">
    <source>
        <dbReference type="ARBA" id="ARBA00023157"/>
    </source>
</evidence>
<dbReference type="InterPro" id="IPR036719">
    <property type="entry name" value="Neuro-gated_channel_TM_sf"/>
</dbReference>
<dbReference type="InterPro" id="IPR036734">
    <property type="entry name" value="Neur_chan_lig-bd_sf"/>
</dbReference>
<keyword evidence="24" id="KW-1185">Reference proteome</keyword>
<feature type="transmembrane region" description="Helical" evidence="20">
    <location>
        <begin position="339"/>
        <end position="356"/>
    </location>
</feature>
<gene>
    <name evidence="23" type="ORF">DPX16_13448</name>
</gene>
<evidence type="ECO:0000259" key="21">
    <source>
        <dbReference type="Pfam" id="PF02931"/>
    </source>
</evidence>
<evidence type="ECO:0000256" key="13">
    <source>
        <dbReference type="ARBA" id="ARBA00023286"/>
    </source>
</evidence>
<evidence type="ECO:0000256" key="8">
    <source>
        <dbReference type="ARBA" id="ARBA00023136"/>
    </source>
</evidence>
<dbReference type="InterPro" id="IPR038050">
    <property type="entry name" value="Neuro_actylchol_rec"/>
</dbReference>
<keyword evidence="11" id="KW-0325">Glycoprotein</keyword>
<feature type="domain" description="Neurotransmitter-gated ion-channel transmembrane" evidence="22">
    <location>
        <begin position="315"/>
        <end position="407"/>
    </location>
</feature>
<reference evidence="23 24" key="1">
    <citation type="submission" date="2018-10" db="EMBL/GenBank/DDBJ databases">
        <title>Genome assembly for a Yunnan-Guizhou Plateau 3E fish, Anabarilius grahami (Regan), and its evolutionary and genetic applications.</title>
        <authorList>
            <person name="Jiang W."/>
        </authorList>
    </citation>
    <scope>NUCLEOTIDE SEQUENCE [LARGE SCALE GENOMIC DNA]</scope>
    <source>
        <strain evidence="23">AG-KIZ</strain>
        <tissue evidence="23">Muscle</tissue>
    </source>
</reference>
<dbReference type="InterPro" id="IPR006202">
    <property type="entry name" value="Neur_chan_lig-bd"/>
</dbReference>
<dbReference type="InterPro" id="IPR006201">
    <property type="entry name" value="Neur_channel"/>
</dbReference>
<dbReference type="Gene3D" id="1.20.58.390">
    <property type="entry name" value="Neurotransmitter-gated ion-channel transmembrane domain"/>
    <property type="match status" value="1"/>
</dbReference>
<evidence type="ECO:0000256" key="10">
    <source>
        <dbReference type="ARBA" id="ARBA00023170"/>
    </source>
</evidence>
<dbReference type="Pfam" id="PF02932">
    <property type="entry name" value="Neur_chan_memb"/>
    <property type="match status" value="1"/>
</dbReference>
<evidence type="ECO:0000313" key="23">
    <source>
        <dbReference type="EMBL" id="ROL49783.1"/>
    </source>
</evidence>
<dbReference type="SUPFAM" id="SSF90112">
    <property type="entry name" value="Neurotransmitter-gated ion-channel transmembrane pore"/>
    <property type="match status" value="1"/>
</dbReference>
<comment type="catalytic activity">
    <reaction evidence="18">
        <text>Ca(2+)(in) = Ca(2+)(out)</text>
        <dbReference type="Rhea" id="RHEA:29671"/>
        <dbReference type="ChEBI" id="CHEBI:29108"/>
    </reaction>
</comment>
<accession>A0A3N0YUA6</accession>
<comment type="catalytic activity">
    <reaction evidence="16">
        <text>K(+)(in) = K(+)(out)</text>
        <dbReference type="Rhea" id="RHEA:29463"/>
        <dbReference type="ChEBI" id="CHEBI:29103"/>
    </reaction>
</comment>
<dbReference type="PRINTS" id="PR00252">
    <property type="entry name" value="NRIONCHANNEL"/>
</dbReference>
<evidence type="ECO:0000256" key="12">
    <source>
        <dbReference type="ARBA" id="ARBA00023257"/>
    </source>
</evidence>
<dbReference type="InterPro" id="IPR018000">
    <property type="entry name" value="Neurotransmitter_ion_chnl_CS"/>
</dbReference>
<dbReference type="GO" id="GO:0005230">
    <property type="term" value="F:extracellular ligand-gated monoatomic ion channel activity"/>
    <property type="evidence" value="ECO:0007669"/>
    <property type="project" value="InterPro"/>
</dbReference>
<evidence type="ECO:0000256" key="20">
    <source>
        <dbReference type="RuleBase" id="RU000687"/>
    </source>
</evidence>
<evidence type="ECO:0000259" key="22">
    <source>
        <dbReference type="Pfam" id="PF02932"/>
    </source>
</evidence>
<evidence type="ECO:0000256" key="11">
    <source>
        <dbReference type="ARBA" id="ARBA00023180"/>
    </source>
</evidence>
<feature type="transmembrane region" description="Helical" evidence="20">
    <location>
        <begin position="368"/>
        <end position="394"/>
    </location>
</feature>
<dbReference type="PROSITE" id="PS00236">
    <property type="entry name" value="NEUROTR_ION_CHANNEL"/>
    <property type="match status" value="1"/>
</dbReference>
<feature type="transmembrane region" description="Helical" evidence="20">
    <location>
        <begin position="308"/>
        <end position="327"/>
    </location>
</feature>